<dbReference type="SUPFAM" id="SSF52788">
    <property type="entry name" value="Phosphotyrosine protein phosphatases I"/>
    <property type="match status" value="1"/>
</dbReference>
<reference evidence="3 4" key="2">
    <citation type="submission" date="2013-04" db="EMBL/GenBank/DDBJ databases">
        <authorList>
            <person name="Fiebig A."/>
            <person name="Pradella S."/>
            <person name="Wagner-Doebler I."/>
        </authorList>
    </citation>
    <scope>NUCLEOTIDE SEQUENCE [LARGE SCALE GENOMIC DNA]</scope>
    <source>
        <strain evidence="4">DSM 17067 / NCIMB 14079 / DFL-11</strain>
    </source>
</reference>
<accession>A0A5E8H4E7</accession>
<reference evidence="3 4" key="1">
    <citation type="submission" date="2008-01" db="EMBL/GenBank/DDBJ databases">
        <authorList>
            <person name="Wagner-Dobler I."/>
            <person name="Ferriera S."/>
            <person name="Johnson J."/>
            <person name="Kravitz S."/>
            <person name="Beeson K."/>
            <person name="Sutton G."/>
            <person name="Rogers Y.-H."/>
            <person name="Friedman R."/>
            <person name="Frazier M."/>
            <person name="Venter J.C."/>
        </authorList>
    </citation>
    <scope>NUCLEOTIDE SEQUENCE [LARGE SCALE GENOMIC DNA]</scope>
    <source>
        <strain evidence="4">DSM 17067 / NCIMB 14079 / DFL-11</strain>
    </source>
</reference>
<evidence type="ECO:0000313" key="3">
    <source>
        <dbReference type="EMBL" id="EEE47547.1"/>
    </source>
</evidence>
<dbReference type="InterPro" id="IPR036196">
    <property type="entry name" value="Ptyr_pPase_sf"/>
</dbReference>
<name>A0A5E8H4E7_ROSAD</name>
<protein>
    <submittedName>
        <fullName evidence="3">Protein-tyrosine-phosphatase</fullName>
        <ecNumber evidence="3">1.20.4.1</ecNumber>
    </submittedName>
</protein>
<keyword evidence="1" id="KW-0059">Arsenical resistance</keyword>
<dbReference type="EC" id="1.20.4.1" evidence="3"/>
<dbReference type="SMART" id="SM00226">
    <property type="entry name" value="LMWPc"/>
    <property type="match status" value="1"/>
</dbReference>
<gene>
    <name evidence="3" type="ORF">SADFL11_4836</name>
</gene>
<dbReference type="RefSeq" id="WP_008196664.1">
    <property type="nucleotide sequence ID" value="NZ_CM011002.1"/>
</dbReference>
<dbReference type="InterPro" id="IPR023485">
    <property type="entry name" value="Ptyr_pPase"/>
</dbReference>
<feature type="domain" description="Phosphotyrosine protein phosphatase I" evidence="2">
    <location>
        <begin position="2"/>
        <end position="140"/>
    </location>
</feature>
<dbReference type="PANTHER" id="PTHR43428:SF1">
    <property type="entry name" value="ARSENATE REDUCTASE"/>
    <property type="match status" value="1"/>
</dbReference>
<dbReference type="AlphaFoldDB" id="A0A5E8H4E7"/>
<dbReference type="EMBL" id="ACCU02000004">
    <property type="protein sequence ID" value="EEE47547.1"/>
    <property type="molecule type" value="Genomic_DNA"/>
</dbReference>
<dbReference type="Pfam" id="PF01451">
    <property type="entry name" value="LMWPc"/>
    <property type="match status" value="1"/>
</dbReference>
<dbReference type="CDD" id="cd16345">
    <property type="entry name" value="LMWP_ArsC"/>
    <property type="match status" value="1"/>
</dbReference>
<comment type="caution">
    <text evidence="3">The sequence shown here is derived from an EMBL/GenBank/DDBJ whole genome shotgun (WGS) entry which is preliminary data.</text>
</comment>
<proteinExistence type="predicted"/>
<evidence type="ECO:0000313" key="4">
    <source>
        <dbReference type="Proteomes" id="UP000004703"/>
    </source>
</evidence>
<dbReference type="Proteomes" id="UP000004703">
    <property type="component" value="Chromosome"/>
</dbReference>
<dbReference type="GO" id="GO:0046685">
    <property type="term" value="P:response to arsenic-containing substance"/>
    <property type="evidence" value="ECO:0007669"/>
    <property type="project" value="UniProtKB-KW"/>
</dbReference>
<dbReference type="PANTHER" id="PTHR43428">
    <property type="entry name" value="ARSENATE REDUCTASE"/>
    <property type="match status" value="1"/>
</dbReference>
<organism evidence="3 4">
    <name type="scientific">Roseibium alexandrii (strain DSM 17067 / NCIMB 14079 / DFL-11)</name>
    <name type="common">Labrenzia alexandrii</name>
    <dbReference type="NCBI Taxonomy" id="244592"/>
    <lineage>
        <taxon>Bacteria</taxon>
        <taxon>Pseudomonadati</taxon>
        <taxon>Pseudomonadota</taxon>
        <taxon>Alphaproteobacteria</taxon>
        <taxon>Hyphomicrobiales</taxon>
        <taxon>Stappiaceae</taxon>
        <taxon>Roseibium</taxon>
    </lineage>
</organism>
<dbReference type="GO" id="GO:0008794">
    <property type="term" value="F:arsenate reductase (glutaredoxin) activity"/>
    <property type="evidence" value="ECO:0007669"/>
    <property type="project" value="UniProtKB-EC"/>
</dbReference>
<dbReference type="Gene3D" id="3.40.50.2300">
    <property type="match status" value="1"/>
</dbReference>
<sequence>MRNALFVCTANSARSVLGEAILRHMSEGKFNTYSAGSTPRGMVNPDAISCLQRKNLPTDGFRSKSWEEFAGAAAPKMDLIITVCDSAAGEACPVWPGHPFVVHWGIADPASVEGDDATRAEAFDLAYDRLERRIAAMLALGDDVFSAPGGKAQLSAIQTNAVTHG</sequence>
<evidence type="ECO:0000259" key="2">
    <source>
        <dbReference type="SMART" id="SM00226"/>
    </source>
</evidence>
<evidence type="ECO:0000256" key="1">
    <source>
        <dbReference type="ARBA" id="ARBA00022849"/>
    </source>
</evidence>
<keyword evidence="3" id="KW-0560">Oxidoreductase</keyword>